<dbReference type="RefSeq" id="WP_015336140.1">
    <property type="nucleotide sequence ID" value="NC_020055.1"/>
</dbReference>
<gene>
    <name evidence="2" type="ORF">DESAM_21255</name>
</gene>
<keyword evidence="1" id="KW-0732">Signal</keyword>
<dbReference type="OrthoDB" id="5454866at2"/>
<organism evidence="2 3">
    <name type="scientific">Maridesulfovibrio hydrothermalis AM13 = DSM 14728</name>
    <dbReference type="NCBI Taxonomy" id="1121451"/>
    <lineage>
        <taxon>Bacteria</taxon>
        <taxon>Pseudomonadati</taxon>
        <taxon>Thermodesulfobacteriota</taxon>
        <taxon>Desulfovibrionia</taxon>
        <taxon>Desulfovibrionales</taxon>
        <taxon>Desulfovibrionaceae</taxon>
        <taxon>Maridesulfovibrio</taxon>
    </lineage>
</organism>
<keyword evidence="3" id="KW-1185">Reference proteome</keyword>
<proteinExistence type="predicted"/>
<dbReference type="STRING" id="1121451.DESAM_21255"/>
<dbReference type="EMBL" id="FO203522">
    <property type="protein sequence ID" value="CCO23536.1"/>
    <property type="molecule type" value="Genomic_DNA"/>
</dbReference>
<dbReference type="PROSITE" id="PS51257">
    <property type="entry name" value="PROKAR_LIPOPROTEIN"/>
    <property type="match status" value="1"/>
</dbReference>
<sequence>MKKILLLLVLLFSLTSCAKVDHYKIPFDTGGRVYKVALLPWKVSPMNFDMKYRWTMTQSLRSACRESGAFDYAWSAYPVNGGNVQLLEGVNGSELWQRVKYGKYVPVVTKVQEAASGLGADIALLYNISADNAGSKGPESMNYRDDYVRLFLVDLKTGEVSVEFARTDFLRKKAFADVKRVTLRSFNKWLSLEK</sequence>
<evidence type="ECO:0008006" key="4">
    <source>
        <dbReference type="Google" id="ProtNLM"/>
    </source>
</evidence>
<reference evidence="2 3" key="1">
    <citation type="submission" date="2012-10" db="EMBL/GenBank/DDBJ databases">
        <authorList>
            <person name="Genoscope - CEA"/>
        </authorList>
    </citation>
    <scope>NUCLEOTIDE SEQUENCE [LARGE SCALE GENOMIC DNA]</scope>
    <source>
        <strain evidence="3">AM13 / DSM 14728</strain>
    </source>
</reference>
<dbReference type="PATRIC" id="fig|1121451.3.peg.1505"/>
<dbReference type="eggNOG" id="ENOG5031GG7">
    <property type="taxonomic scope" value="Bacteria"/>
</dbReference>
<dbReference type="HOGENOM" id="CLU_1413126_0_0_7"/>
<evidence type="ECO:0000256" key="1">
    <source>
        <dbReference type="SAM" id="SignalP"/>
    </source>
</evidence>
<dbReference type="Proteomes" id="UP000010808">
    <property type="component" value="Chromosome"/>
</dbReference>
<feature type="chain" id="PRO_5003947815" description="Lipoprotein" evidence="1">
    <location>
        <begin position="19"/>
        <end position="194"/>
    </location>
</feature>
<dbReference type="AlphaFoldDB" id="L0RDA8"/>
<protein>
    <recommendedName>
        <fullName evidence="4">Lipoprotein</fullName>
    </recommendedName>
</protein>
<evidence type="ECO:0000313" key="3">
    <source>
        <dbReference type="Proteomes" id="UP000010808"/>
    </source>
</evidence>
<accession>L0RDA8</accession>
<evidence type="ECO:0000313" key="2">
    <source>
        <dbReference type="EMBL" id="CCO23536.1"/>
    </source>
</evidence>
<feature type="signal peptide" evidence="1">
    <location>
        <begin position="1"/>
        <end position="18"/>
    </location>
</feature>
<dbReference type="KEGG" id="dhy:DESAM_21255"/>
<name>L0RDA8_9BACT</name>